<dbReference type="EMBL" id="RCDD01000001">
    <property type="protein sequence ID" value="RLK61881.1"/>
    <property type="molecule type" value="Genomic_DNA"/>
</dbReference>
<dbReference type="AlphaFoldDB" id="A0A421BC16"/>
<feature type="domain" description="DUF6879" evidence="1">
    <location>
        <begin position="29"/>
        <end position="195"/>
    </location>
</feature>
<comment type="caution">
    <text evidence="2">The sequence shown here is derived from an EMBL/GenBank/DDBJ whole genome shotgun (WGS) entry which is preliminary data.</text>
</comment>
<dbReference type="Pfam" id="PF21806">
    <property type="entry name" value="DUF6879"/>
    <property type="match status" value="1"/>
</dbReference>
<dbReference type="OrthoDB" id="3436275at2"/>
<keyword evidence="3" id="KW-1185">Reference proteome</keyword>
<evidence type="ECO:0000313" key="3">
    <source>
        <dbReference type="Proteomes" id="UP000282454"/>
    </source>
</evidence>
<organism evidence="2 3">
    <name type="scientific">Actinokineospora cianjurensis</name>
    <dbReference type="NCBI Taxonomy" id="585224"/>
    <lineage>
        <taxon>Bacteria</taxon>
        <taxon>Bacillati</taxon>
        <taxon>Actinomycetota</taxon>
        <taxon>Actinomycetes</taxon>
        <taxon>Pseudonocardiales</taxon>
        <taxon>Pseudonocardiaceae</taxon>
        <taxon>Actinokineospora</taxon>
    </lineage>
</organism>
<name>A0A421BC16_9PSEU</name>
<evidence type="ECO:0000313" key="2">
    <source>
        <dbReference type="EMBL" id="RLK61881.1"/>
    </source>
</evidence>
<protein>
    <recommendedName>
        <fullName evidence="1">DUF6879 domain-containing protein</fullName>
    </recommendedName>
</protein>
<sequence>MLELERASLALDPGSGERLALAQYRADFAERQRAIRGGDSWKFERRQYFEEHHLGSDEFRRGDRRAARRAIDAGRAEFANWVTQDNANGTTFYRVRVVEEPLTSYLQWEILLLRAQAECGNKIRVVPAEVIRNLEVHGVLPEVVTLGGQTLYEVVYTPSGVLDGGVRYFDQRKIEHWQTFVERLYESGEDVVNYAARTLKDV</sequence>
<evidence type="ECO:0000259" key="1">
    <source>
        <dbReference type="Pfam" id="PF21806"/>
    </source>
</evidence>
<dbReference type="InterPro" id="IPR049244">
    <property type="entry name" value="DUF6879"/>
</dbReference>
<accession>A0A421BC16</accession>
<dbReference type="RefSeq" id="WP_121390454.1">
    <property type="nucleotide sequence ID" value="NZ_RCDD01000001.1"/>
</dbReference>
<dbReference type="Proteomes" id="UP000282454">
    <property type="component" value="Unassembled WGS sequence"/>
</dbReference>
<proteinExistence type="predicted"/>
<reference evidence="2 3" key="1">
    <citation type="submission" date="2018-10" db="EMBL/GenBank/DDBJ databases">
        <title>Genomic Encyclopedia of Archaeal and Bacterial Type Strains, Phase II (KMG-II): from individual species to whole genera.</title>
        <authorList>
            <person name="Goeker M."/>
        </authorList>
    </citation>
    <scope>NUCLEOTIDE SEQUENCE [LARGE SCALE GENOMIC DNA]</scope>
    <source>
        <strain evidence="2 3">DSM 45657</strain>
    </source>
</reference>
<gene>
    <name evidence="2" type="ORF">CLV68_2425</name>
</gene>